<feature type="compositionally biased region" description="Low complexity" evidence="1">
    <location>
        <begin position="16"/>
        <end position="25"/>
    </location>
</feature>
<feature type="compositionally biased region" description="Basic residues" evidence="1">
    <location>
        <begin position="1"/>
        <end position="15"/>
    </location>
</feature>
<reference evidence="3" key="2">
    <citation type="submission" date="2021-09" db="EMBL/GenBank/DDBJ databases">
        <authorList>
            <person name="Jia N."/>
            <person name="Wang J."/>
            <person name="Shi W."/>
            <person name="Du L."/>
            <person name="Sun Y."/>
            <person name="Zhan W."/>
            <person name="Jiang J."/>
            <person name="Wang Q."/>
            <person name="Zhang B."/>
            <person name="Ji P."/>
            <person name="Sakyi L.B."/>
            <person name="Cui X."/>
            <person name="Yuan T."/>
            <person name="Jiang B."/>
            <person name="Yang W."/>
            <person name="Lam T.T.-Y."/>
            <person name="Chang Q."/>
            <person name="Ding S."/>
            <person name="Wang X."/>
            <person name="Zhu J."/>
            <person name="Ruan X."/>
            <person name="Zhao L."/>
            <person name="Wei J."/>
            <person name="Que T."/>
            <person name="Du C."/>
            <person name="Cheng J."/>
            <person name="Dai P."/>
            <person name="Han X."/>
            <person name="Huang E."/>
            <person name="Gao Y."/>
            <person name="Liu J."/>
            <person name="Shao H."/>
            <person name="Ye R."/>
            <person name="Li L."/>
            <person name="Wei W."/>
            <person name="Wang X."/>
            <person name="Wang C."/>
            <person name="Huo Q."/>
            <person name="Li W."/>
            <person name="Guo W."/>
            <person name="Chen H."/>
            <person name="Chen S."/>
            <person name="Zhou L."/>
            <person name="Zhou L."/>
            <person name="Ni X."/>
            <person name="Tian J."/>
            <person name="Zhou Y."/>
            <person name="Sheng Y."/>
            <person name="Liu T."/>
            <person name="Pan Y."/>
            <person name="Xia L."/>
            <person name="Li J."/>
            <person name="Zhao F."/>
            <person name="Cao W."/>
        </authorList>
    </citation>
    <scope>NUCLEOTIDE SEQUENCE</scope>
    <source>
        <strain evidence="3">Rmic-2018</strain>
        <tissue evidence="3">Larvae</tissue>
    </source>
</reference>
<comment type="caution">
    <text evidence="3">The sequence shown here is derived from an EMBL/GenBank/DDBJ whole genome shotgun (WGS) entry which is preliminary data.</text>
</comment>
<keyword evidence="4" id="KW-1185">Reference proteome</keyword>
<accession>A0A9J6F128</accession>
<evidence type="ECO:0000256" key="1">
    <source>
        <dbReference type="SAM" id="MobiDB-lite"/>
    </source>
</evidence>
<protein>
    <submittedName>
        <fullName evidence="3">Uncharacterized protein</fullName>
    </submittedName>
</protein>
<evidence type="ECO:0000313" key="4">
    <source>
        <dbReference type="Proteomes" id="UP000821866"/>
    </source>
</evidence>
<feature type="transmembrane region" description="Helical" evidence="2">
    <location>
        <begin position="153"/>
        <end position="176"/>
    </location>
</feature>
<reference evidence="3" key="1">
    <citation type="journal article" date="2020" name="Cell">
        <title>Large-Scale Comparative Analyses of Tick Genomes Elucidate Their Genetic Diversity and Vector Capacities.</title>
        <authorList>
            <consortium name="Tick Genome and Microbiome Consortium (TIGMIC)"/>
            <person name="Jia N."/>
            <person name="Wang J."/>
            <person name="Shi W."/>
            <person name="Du L."/>
            <person name="Sun Y."/>
            <person name="Zhan W."/>
            <person name="Jiang J.F."/>
            <person name="Wang Q."/>
            <person name="Zhang B."/>
            <person name="Ji P."/>
            <person name="Bell-Sakyi L."/>
            <person name="Cui X.M."/>
            <person name="Yuan T.T."/>
            <person name="Jiang B.G."/>
            <person name="Yang W.F."/>
            <person name="Lam T.T."/>
            <person name="Chang Q.C."/>
            <person name="Ding S.J."/>
            <person name="Wang X.J."/>
            <person name="Zhu J.G."/>
            <person name="Ruan X.D."/>
            <person name="Zhao L."/>
            <person name="Wei J.T."/>
            <person name="Ye R.Z."/>
            <person name="Que T.C."/>
            <person name="Du C.H."/>
            <person name="Zhou Y.H."/>
            <person name="Cheng J.X."/>
            <person name="Dai P.F."/>
            <person name="Guo W.B."/>
            <person name="Han X.H."/>
            <person name="Huang E.J."/>
            <person name="Li L.F."/>
            <person name="Wei W."/>
            <person name="Gao Y.C."/>
            <person name="Liu J.Z."/>
            <person name="Shao H.Z."/>
            <person name="Wang X."/>
            <person name="Wang C.C."/>
            <person name="Yang T.C."/>
            <person name="Huo Q.B."/>
            <person name="Li W."/>
            <person name="Chen H.Y."/>
            <person name="Chen S.E."/>
            <person name="Zhou L.G."/>
            <person name="Ni X.B."/>
            <person name="Tian J.H."/>
            <person name="Sheng Y."/>
            <person name="Liu T."/>
            <person name="Pan Y.S."/>
            <person name="Xia L.Y."/>
            <person name="Li J."/>
            <person name="Zhao F."/>
            <person name="Cao W.C."/>
        </authorList>
    </citation>
    <scope>NUCLEOTIDE SEQUENCE</scope>
    <source>
        <strain evidence="3">Rmic-2018</strain>
    </source>
</reference>
<evidence type="ECO:0000256" key="2">
    <source>
        <dbReference type="SAM" id="Phobius"/>
    </source>
</evidence>
<dbReference type="Proteomes" id="UP000821866">
    <property type="component" value="Chromosome 1"/>
</dbReference>
<organism evidence="3 4">
    <name type="scientific">Rhipicephalus microplus</name>
    <name type="common">Cattle tick</name>
    <name type="synonym">Boophilus microplus</name>
    <dbReference type="NCBI Taxonomy" id="6941"/>
    <lineage>
        <taxon>Eukaryota</taxon>
        <taxon>Metazoa</taxon>
        <taxon>Ecdysozoa</taxon>
        <taxon>Arthropoda</taxon>
        <taxon>Chelicerata</taxon>
        <taxon>Arachnida</taxon>
        <taxon>Acari</taxon>
        <taxon>Parasitiformes</taxon>
        <taxon>Ixodida</taxon>
        <taxon>Ixodoidea</taxon>
        <taxon>Ixodidae</taxon>
        <taxon>Rhipicephalinae</taxon>
        <taxon>Rhipicephalus</taxon>
        <taxon>Boophilus</taxon>
    </lineage>
</organism>
<keyword evidence="2" id="KW-1133">Transmembrane helix</keyword>
<evidence type="ECO:0000313" key="3">
    <source>
        <dbReference type="EMBL" id="KAH8040117.1"/>
    </source>
</evidence>
<dbReference type="EMBL" id="JABSTU010000001">
    <property type="protein sequence ID" value="KAH8040117.1"/>
    <property type="molecule type" value="Genomic_DNA"/>
</dbReference>
<keyword evidence="2" id="KW-0472">Membrane</keyword>
<feature type="region of interest" description="Disordered" evidence="1">
    <location>
        <begin position="1"/>
        <end position="38"/>
    </location>
</feature>
<feature type="compositionally biased region" description="Polar residues" evidence="1">
    <location>
        <begin position="26"/>
        <end position="38"/>
    </location>
</feature>
<dbReference type="AlphaFoldDB" id="A0A9J6F128"/>
<proteinExistence type="predicted"/>
<name>A0A9J6F128_RHIMP</name>
<sequence length="226" mass="24065">MTKNTKPKRKSKARPSRPAAAQAAATGNTSPTSPSTAKQLLEKQAVSATGGWLQQQAQETNSTFSHHVASAFSMTASSDNTPGVPALDTTEDMDTTAASRKRVREQNEELTVTPDLARNIVKTSQAFATTLPTDAEGDFITAVSRAAQRRASALQAAAVVTVHLLPVALFEGLYAWRSRRRLRPGVVAADAVAPECLRGLLAIAELYGIPVTARKLADRRVSIGFV</sequence>
<gene>
    <name evidence="3" type="ORF">HPB51_009373</name>
</gene>
<keyword evidence="2" id="KW-0812">Transmembrane</keyword>